<reference evidence="3" key="2">
    <citation type="journal article" date="2022" name="Microb. Genom.">
        <title>A chromosome-scale genome assembly of the tomato pathogen Cladosporium fulvum reveals a compartmentalized genome architecture and the presence of a dispensable chromosome.</title>
        <authorList>
            <person name="Zaccaron A.Z."/>
            <person name="Chen L.H."/>
            <person name="Samaras A."/>
            <person name="Stergiopoulos I."/>
        </authorList>
    </citation>
    <scope>NUCLEOTIDE SEQUENCE</scope>
    <source>
        <strain evidence="3">Race5_Kim</strain>
    </source>
</reference>
<dbReference type="GeneID" id="71990184"/>
<organism evidence="3 4">
    <name type="scientific">Passalora fulva</name>
    <name type="common">Tomato leaf mold</name>
    <name type="synonym">Cladosporium fulvum</name>
    <dbReference type="NCBI Taxonomy" id="5499"/>
    <lineage>
        <taxon>Eukaryota</taxon>
        <taxon>Fungi</taxon>
        <taxon>Dikarya</taxon>
        <taxon>Ascomycota</taxon>
        <taxon>Pezizomycotina</taxon>
        <taxon>Dothideomycetes</taxon>
        <taxon>Dothideomycetidae</taxon>
        <taxon>Mycosphaerellales</taxon>
        <taxon>Mycosphaerellaceae</taxon>
        <taxon>Fulvia</taxon>
    </lineage>
</organism>
<accession>A0A9Q8PCZ5</accession>
<evidence type="ECO:0000256" key="1">
    <source>
        <dbReference type="SAM" id="MobiDB-lite"/>
    </source>
</evidence>
<name>A0A9Q8PCZ5_PASFU</name>
<feature type="chain" id="PRO_5040149766" evidence="2">
    <location>
        <begin position="17"/>
        <end position="296"/>
    </location>
</feature>
<feature type="signal peptide" evidence="2">
    <location>
        <begin position="1"/>
        <end position="16"/>
    </location>
</feature>
<dbReference type="KEGG" id="ffu:CLAFUR5_10306"/>
<evidence type="ECO:0000313" key="3">
    <source>
        <dbReference type="EMBL" id="UJO20137.1"/>
    </source>
</evidence>
<protein>
    <submittedName>
        <fullName evidence="3">Uncharacterized protein</fullName>
    </submittedName>
</protein>
<dbReference type="Proteomes" id="UP000756132">
    <property type="component" value="Chromosome 7"/>
</dbReference>
<keyword evidence="2" id="KW-0732">Signal</keyword>
<gene>
    <name evidence="3" type="ORF">CLAFUR5_10306</name>
</gene>
<proteinExistence type="predicted"/>
<keyword evidence="4" id="KW-1185">Reference proteome</keyword>
<sequence length="296" mass="31110">MFRTLLLATVVGSVSAATTPARELDERGTSPPGYYCSSSKNKCSVAKQQSAASAYCSSLLAVPRVTKTKTVSNCKKQSVLAACSCLSLQPSTVTTTVTNTDTKKATTTVKACTTITQSATTTSTVTESGDTSYALPTSFYIQNDNSFFAVDPMNVKEVQDVAFSDNTTNEILFALNSAGNLIHENGKLLAEPSSRDADGERESIQVNTATQSDVDAGLALPLTCSVSYSAEDGTCPLKCQVEAGDVNQVPQASNWFLGPPGFAGDQTFNTFAVVRGASSGRGRGGRSVGRSNRSRR</sequence>
<dbReference type="AlphaFoldDB" id="A0A9Q8PCZ5"/>
<evidence type="ECO:0000256" key="2">
    <source>
        <dbReference type="SAM" id="SignalP"/>
    </source>
</evidence>
<dbReference type="RefSeq" id="XP_047764503.1">
    <property type="nucleotide sequence ID" value="XM_047909454.1"/>
</dbReference>
<evidence type="ECO:0000313" key="4">
    <source>
        <dbReference type="Proteomes" id="UP000756132"/>
    </source>
</evidence>
<dbReference type="OrthoDB" id="3647772at2759"/>
<feature type="region of interest" description="Disordered" evidence="1">
    <location>
        <begin position="275"/>
        <end position="296"/>
    </location>
</feature>
<reference evidence="3" key="1">
    <citation type="submission" date="2021-12" db="EMBL/GenBank/DDBJ databases">
        <authorList>
            <person name="Zaccaron A."/>
            <person name="Stergiopoulos I."/>
        </authorList>
    </citation>
    <scope>NUCLEOTIDE SEQUENCE</scope>
    <source>
        <strain evidence="3">Race5_Kim</strain>
    </source>
</reference>
<dbReference type="EMBL" id="CP090169">
    <property type="protein sequence ID" value="UJO20137.1"/>
    <property type="molecule type" value="Genomic_DNA"/>
</dbReference>